<dbReference type="OrthoDB" id="2803957at2759"/>
<feature type="compositionally biased region" description="Basic and acidic residues" evidence="1">
    <location>
        <begin position="426"/>
        <end position="436"/>
    </location>
</feature>
<dbReference type="OMA" id="AHARFAC"/>
<dbReference type="AlphaFoldDB" id="A0A1C7LQZ8"/>
<comment type="caution">
    <text evidence="2">The sequence shown here is derived from an EMBL/GenBank/DDBJ whole genome shotgun (WGS) entry which is preliminary data.</text>
</comment>
<feature type="compositionally biased region" description="Acidic residues" evidence="1">
    <location>
        <begin position="437"/>
        <end position="468"/>
    </location>
</feature>
<evidence type="ECO:0000256" key="1">
    <source>
        <dbReference type="SAM" id="MobiDB-lite"/>
    </source>
</evidence>
<protein>
    <submittedName>
        <fullName evidence="2">Uncharacterized protein</fullName>
    </submittedName>
</protein>
<dbReference type="Pfam" id="PF20414">
    <property type="entry name" value="DUF6698"/>
    <property type="match status" value="1"/>
</dbReference>
<gene>
    <name evidence="2" type="ORF">A0H81_13056</name>
</gene>
<name>A0A1C7LQZ8_GRIFR</name>
<dbReference type="STRING" id="5627.A0A1C7LQZ8"/>
<proteinExistence type="predicted"/>
<evidence type="ECO:0000313" key="3">
    <source>
        <dbReference type="Proteomes" id="UP000092993"/>
    </source>
</evidence>
<reference evidence="2 3" key="1">
    <citation type="submission" date="2016-03" db="EMBL/GenBank/DDBJ databases">
        <title>Whole genome sequencing of Grifola frondosa 9006-11.</title>
        <authorList>
            <person name="Min B."/>
            <person name="Park H."/>
            <person name="Kim J.-G."/>
            <person name="Cho H."/>
            <person name="Oh Y.-L."/>
            <person name="Kong W.-S."/>
            <person name="Choi I.-G."/>
        </authorList>
    </citation>
    <scope>NUCLEOTIDE SEQUENCE [LARGE SCALE GENOMIC DNA]</scope>
    <source>
        <strain evidence="2 3">9006-11</strain>
    </source>
</reference>
<feature type="region of interest" description="Disordered" evidence="1">
    <location>
        <begin position="412"/>
        <end position="468"/>
    </location>
</feature>
<dbReference type="InterPro" id="IPR046521">
    <property type="entry name" value="DUF6698"/>
</dbReference>
<dbReference type="EMBL" id="LUGG01000025">
    <property type="protein sequence ID" value="OBZ67181.1"/>
    <property type="molecule type" value="Genomic_DNA"/>
</dbReference>
<evidence type="ECO:0000313" key="2">
    <source>
        <dbReference type="EMBL" id="OBZ67181.1"/>
    </source>
</evidence>
<keyword evidence="3" id="KW-1185">Reference proteome</keyword>
<dbReference type="Proteomes" id="UP000092993">
    <property type="component" value="Unassembled WGS sequence"/>
</dbReference>
<accession>A0A1C7LQZ8</accession>
<sequence>MWVINVPSRHVDSSDDDAFVPDDKNPKFDDFYWSVMLELRNVKESRGWVIRNPQPRAQLKDARRMINRKCGNHINIPELVTMGIALHDDPEPVATAQEMEAFKICTAPEDIEKYLKAWGTILHHVPFMPALMPNLTISPYGVVLLGAFLDAHARFACSDDLGMLRYDAMLYIEEVRLDGTIIRYQAGCNKMLRGFKDLATACLLTPRRLRDDFDAIAKLFCCNVREGTTRIKSRDYPSFMYPEDGYKKGRSDYGLCRGPFLVRCFRHIFTGKRNATVSACVGLKGGPRPVAELNKMSEVTPENIGYVAVLARFILNDQDAWHVDDNKFNSADFYNSLIHLFSNAEWCASTLKWWNEEVFENNGSDSDDEDDGDNMYMRILAQRATREAAIEEHRCGEEMAQRALEDQIHYAGENSDEDRGDNGTSGKEDAWDHDSGAEDDSDKDMQELDYPEDGEEERDELDDLPEWF</sequence>
<organism evidence="2 3">
    <name type="scientific">Grifola frondosa</name>
    <name type="common">Maitake</name>
    <name type="synonym">Polyporus frondosus</name>
    <dbReference type="NCBI Taxonomy" id="5627"/>
    <lineage>
        <taxon>Eukaryota</taxon>
        <taxon>Fungi</taxon>
        <taxon>Dikarya</taxon>
        <taxon>Basidiomycota</taxon>
        <taxon>Agaricomycotina</taxon>
        <taxon>Agaricomycetes</taxon>
        <taxon>Polyporales</taxon>
        <taxon>Grifolaceae</taxon>
        <taxon>Grifola</taxon>
    </lineage>
</organism>